<organism evidence="2">
    <name type="scientific">Medicago truncatula</name>
    <name type="common">Barrel medic</name>
    <name type="synonym">Medicago tribuloides</name>
    <dbReference type="NCBI Taxonomy" id="3880"/>
    <lineage>
        <taxon>Eukaryota</taxon>
        <taxon>Viridiplantae</taxon>
        <taxon>Streptophyta</taxon>
        <taxon>Embryophyta</taxon>
        <taxon>Tracheophyta</taxon>
        <taxon>Spermatophyta</taxon>
        <taxon>Magnoliopsida</taxon>
        <taxon>eudicotyledons</taxon>
        <taxon>Gunneridae</taxon>
        <taxon>Pentapetalae</taxon>
        <taxon>rosids</taxon>
        <taxon>fabids</taxon>
        <taxon>Fabales</taxon>
        <taxon>Fabaceae</taxon>
        <taxon>Papilionoideae</taxon>
        <taxon>50 kb inversion clade</taxon>
        <taxon>NPAAA clade</taxon>
        <taxon>Hologalegina</taxon>
        <taxon>IRL clade</taxon>
        <taxon>Trifolieae</taxon>
        <taxon>Medicago</taxon>
    </lineage>
</organism>
<reference evidence="2" key="1">
    <citation type="journal article" date="2018" name="Nat. Plants">
        <title>Whole-genome landscape of Medicago truncatula symbiotic genes.</title>
        <authorList>
            <person name="Pecrix Y."/>
            <person name="Gamas P."/>
            <person name="Carrere S."/>
        </authorList>
    </citation>
    <scope>NUCLEOTIDE SEQUENCE</scope>
    <source>
        <tissue evidence="2">Leaves</tissue>
    </source>
</reference>
<protein>
    <recommendedName>
        <fullName evidence="3">Transmembrane protein</fullName>
    </recommendedName>
</protein>
<dbReference type="Gramene" id="rna1356">
    <property type="protein sequence ID" value="RHN77856.1"/>
    <property type="gene ID" value="gene1356"/>
</dbReference>
<gene>
    <name evidence="2" type="ORF">MtrunA17_Chr1g0159251</name>
</gene>
<accession>A0A396JI07</accession>
<evidence type="ECO:0000313" key="2">
    <source>
        <dbReference type="EMBL" id="RHN77856.1"/>
    </source>
</evidence>
<dbReference type="EMBL" id="PSQE01000001">
    <property type="protein sequence ID" value="RHN77856.1"/>
    <property type="molecule type" value="Genomic_DNA"/>
</dbReference>
<dbReference type="Proteomes" id="UP000265566">
    <property type="component" value="Chromosome 1"/>
</dbReference>
<comment type="caution">
    <text evidence="2">The sequence shown here is derived from an EMBL/GenBank/DDBJ whole genome shotgun (WGS) entry which is preliminary data.</text>
</comment>
<name>A0A396JI07_MEDTR</name>
<feature type="chain" id="PRO_5017352135" description="Transmembrane protein" evidence="1">
    <location>
        <begin position="20"/>
        <end position="68"/>
    </location>
</feature>
<evidence type="ECO:0000256" key="1">
    <source>
        <dbReference type="SAM" id="SignalP"/>
    </source>
</evidence>
<sequence>MSCWWFLLSFSMGRIGGRGYFPDSRPAGVFVPRPRSLPRGNIFPDPRPRGSPLFFCPKLKLFYTQMSS</sequence>
<keyword evidence="1" id="KW-0732">Signal</keyword>
<dbReference type="AlphaFoldDB" id="A0A396JI07"/>
<proteinExistence type="predicted"/>
<evidence type="ECO:0008006" key="3">
    <source>
        <dbReference type="Google" id="ProtNLM"/>
    </source>
</evidence>
<feature type="signal peptide" evidence="1">
    <location>
        <begin position="1"/>
        <end position="19"/>
    </location>
</feature>